<proteinExistence type="predicted"/>
<dbReference type="InterPro" id="IPR010982">
    <property type="entry name" value="Lambda_DNA-bd_dom_sf"/>
</dbReference>
<dbReference type="GO" id="GO:0003677">
    <property type="term" value="F:DNA binding"/>
    <property type="evidence" value="ECO:0007669"/>
    <property type="project" value="InterPro"/>
</dbReference>
<comment type="caution">
    <text evidence="3">The sequence shown here is derived from an EMBL/GenBank/DDBJ whole genome shotgun (WGS) entry which is preliminary data.</text>
</comment>
<dbReference type="RefSeq" id="WP_184790498.1">
    <property type="nucleotide sequence ID" value="NZ_BONT01000054.1"/>
</dbReference>
<gene>
    <name evidence="3" type="ORF">HNR73_005562</name>
</gene>
<feature type="region of interest" description="Disordered" evidence="1">
    <location>
        <begin position="137"/>
        <end position="188"/>
    </location>
</feature>
<feature type="compositionally biased region" description="Pro residues" evidence="1">
    <location>
        <begin position="143"/>
        <end position="154"/>
    </location>
</feature>
<dbReference type="PROSITE" id="PS50943">
    <property type="entry name" value="HTH_CROC1"/>
    <property type="match status" value="1"/>
</dbReference>
<feature type="domain" description="HTH cro/C1-type" evidence="2">
    <location>
        <begin position="48"/>
        <end position="83"/>
    </location>
</feature>
<dbReference type="Gene3D" id="1.10.260.40">
    <property type="entry name" value="lambda repressor-like DNA-binding domains"/>
    <property type="match status" value="1"/>
</dbReference>
<name>A0A841FPC6_9ACTN</name>
<evidence type="ECO:0000313" key="4">
    <source>
        <dbReference type="Proteomes" id="UP000548476"/>
    </source>
</evidence>
<reference evidence="3 4" key="1">
    <citation type="submission" date="2020-08" db="EMBL/GenBank/DDBJ databases">
        <title>Genomic Encyclopedia of Type Strains, Phase IV (KMG-IV): sequencing the most valuable type-strain genomes for metagenomic binning, comparative biology and taxonomic classification.</title>
        <authorList>
            <person name="Goeker M."/>
        </authorList>
    </citation>
    <scope>NUCLEOTIDE SEQUENCE [LARGE SCALE GENOMIC DNA]</scope>
    <source>
        <strain evidence="3 4">YIM 65646</strain>
    </source>
</reference>
<organism evidence="3 4">
    <name type="scientific">Phytomonospora endophytica</name>
    <dbReference type="NCBI Taxonomy" id="714109"/>
    <lineage>
        <taxon>Bacteria</taxon>
        <taxon>Bacillati</taxon>
        <taxon>Actinomycetota</taxon>
        <taxon>Actinomycetes</taxon>
        <taxon>Micromonosporales</taxon>
        <taxon>Micromonosporaceae</taxon>
        <taxon>Phytomonospora</taxon>
    </lineage>
</organism>
<accession>A0A841FPC6</accession>
<evidence type="ECO:0000256" key="1">
    <source>
        <dbReference type="SAM" id="MobiDB-lite"/>
    </source>
</evidence>
<dbReference type="Proteomes" id="UP000548476">
    <property type="component" value="Unassembled WGS sequence"/>
</dbReference>
<dbReference type="InterPro" id="IPR001387">
    <property type="entry name" value="Cro/C1-type_HTH"/>
</dbReference>
<dbReference type="EMBL" id="JACHGT010000013">
    <property type="protein sequence ID" value="MBB6037684.1"/>
    <property type="molecule type" value="Genomic_DNA"/>
</dbReference>
<sequence length="188" mass="20634">MTAGHHPEARLANRFRHLLTTVTSITGRAVSTQQIADGINHAAGRTLISRSYLDMIRAGRRTGIGHDRLAAIATFFNVPIEYFTSDDVPDDPFADTQARTAITDRLIRDIAITADGLPDEDLHAILRLAKAARQLRGLDDPQAPVPRVPEPPQDTAPEPTDSFHWHAAPPPLRNPFSTRTASTADHEE</sequence>
<dbReference type="AlphaFoldDB" id="A0A841FPC6"/>
<evidence type="ECO:0000259" key="2">
    <source>
        <dbReference type="PROSITE" id="PS50943"/>
    </source>
</evidence>
<protein>
    <submittedName>
        <fullName evidence="3">Transcriptional regulator with XRE-family HTH domain</fullName>
    </submittedName>
</protein>
<keyword evidence="4" id="KW-1185">Reference proteome</keyword>
<evidence type="ECO:0000313" key="3">
    <source>
        <dbReference type="EMBL" id="MBB6037684.1"/>
    </source>
</evidence>
<feature type="compositionally biased region" description="Polar residues" evidence="1">
    <location>
        <begin position="175"/>
        <end position="188"/>
    </location>
</feature>